<name>A0A811MUC0_9POAL</name>
<comment type="caution">
    <text evidence="3">The sequence shown here is derived from an EMBL/GenBank/DDBJ whole genome shotgun (WGS) entry which is preliminary data.</text>
</comment>
<dbReference type="Proteomes" id="UP000604825">
    <property type="component" value="Unassembled WGS sequence"/>
</dbReference>
<accession>A0A811MUC0</accession>
<feature type="region of interest" description="Disordered" evidence="1">
    <location>
        <begin position="48"/>
        <end position="95"/>
    </location>
</feature>
<feature type="chain" id="PRO_5032869345" evidence="2">
    <location>
        <begin position="30"/>
        <end position="95"/>
    </location>
</feature>
<sequence length="95" mass="10141">MARVLHRRLLLVAAVTFAVAASLLRPAAAVRPFVLVLSGEDFLKDSAAHPSLPSADSADDDGWDDFADDSPAADPLLSPSSWAPPRPNQPSPLWR</sequence>
<dbReference type="AlphaFoldDB" id="A0A811MUC0"/>
<proteinExistence type="predicted"/>
<evidence type="ECO:0000256" key="2">
    <source>
        <dbReference type="SAM" id="SignalP"/>
    </source>
</evidence>
<feature type="compositionally biased region" description="Acidic residues" evidence="1">
    <location>
        <begin position="57"/>
        <end position="68"/>
    </location>
</feature>
<feature type="signal peptide" evidence="2">
    <location>
        <begin position="1"/>
        <end position="29"/>
    </location>
</feature>
<organism evidence="3 4">
    <name type="scientific">Miscanthus lutarioriparius</name>
    <dbReference type="NCBI Taxonomy" id="422564"/>
    <lineage>
        <taxon>Eukaryota</taxon>
        <taxon>Viridiplantae</taxon>
        <taxon>Streptophyta</taxon>
        <taxon>Embryophyta</taxon>
        <taxon>Tracheophyta</taxon>
        <taxon>Spermatophyta</taxon>
        <taxon>Magnoliopsida</taxon>
        <taxon>Liliopsida</taxon>
        <taxon>Poales</taxon>
        <taxon>Poaceae</taxon>
        <taxon>PACMAD clade</taxon>
        <taxon>Panicoideae</taxon>
        <taxon>Andropogonodae</taxon>
        <taxon>Andropogoneae</taxon>
        <taxon>Saccharinae</taxon>
        <taxon>Miscanthus</taxon>
    </lineage>
</organism>
<feature type="compositionally biased region" description="Low complexity" evidence="1">
    <location>
        <begin position="69"/>
        <end position="81"/>
    </location>
</feature>
<evidence type="ECO:0000313" key="4">
    <source>
        <dbReference type="Proteomes" id="UP000604825"/>
    </source>
</evidence>
<evidence type="ECO:0000256" key="1">
    <source>
        <dbReference type="SAM" id="MobiDB-lite"/>
    </source>
</evidence>
<feature type="compositionally biased region" description="Pro residues" evidence="1">
    <location>
        <begin position="82"/>
        <end position="95"/>
    </location>
</feature>
<reference evidence="3" key="1">
    <citation type="submission" date="2020-10" db="EMBL/GenBank/DDBJ databases">
        <authorList>
            <person name="Han B."/>
            <person name="Lu T."/>
            <person name="Zhao Q."/>
            <person name="Huang X."/>
            <person name="Zhao Y."/>
        </authorList>
    </citation>
    <scope>NUCLEOTIDE SEQUENCE</scope>
</reference>
<gene>
    <name evidence="3" type="ORF">NCGR_LOCUS6570</name>
</gene>
<keyword evidence="2" id="KW-0732">Signal</keyword>
<evidence type="ECO:0000313" key="3">
    <source>
        <dbReference type="EMBL" id="CAD6210488.1"/>
    </source>
</evidence>
<dbReference type="EMBL" id="CAJGYO010000002">
    <property type="protein sequence ID" value="CAD6210488.1"/>
    <property type="molecule type" value="Genomic_DNA"/>
</dbReference>
<keyword evidence="4" id="KW-1185">Reference proteome</keyword>
<protein>
    <submittedName>
        <fullName evidence="3">Uncharacterized protein</fullName>
    </submittedName>
</protein>